<protein>
    <submittedName>
        <fullName evidence="4">ABC-2 type transport system ATP-binding protein</fullName>
    </submittedName>
</protein>
<keyword evidence="5" id="KW-1185">Reference proteome</keyword>
<organism evidence="4 5">
    <name type="scientific">Bacillus chungangensis</name>
    <dbReference type="NCBI Taxonomy" id="587633"/>
    <lineage>
        <taxon>Bacteria</taxon>
        <taxon>Bacillati</taxon>
        <taxon>Bacillota</taxon>
        <taxon>Bacilli</taxon>
        <taxon>Bacillales</taxon>
        <taxon>Bacillaceae</taxon>
        <taxon>Bacillus</taxon>
    </lineage>
</organism>
<reference evidence="4 5" key="1">
    <citation type="submission" date="2023-07" db="EMBL/GenBank/DDBJ databases">
        <title>Genomic Encyclopedia of Type Strains, Phase IV (KMG-IV): sequencing the most valuable type-strain genomes for metagenomic binning, comparative biology and taxonomic classification.</title>
        <authorList>
            <person name="Goeker M."/>
        </authorList>
    </citation>
    <scope>NUCLEOTIDE SEQUENCE [LARGE SCALE GENOMIC DNA]</scope>
    <source>
        <strain evidence="4 5">DSM 23837</strain>
    </source>
</reference>
<dbReference type="InterPro" id="IPR003439">
    <property type="entry name" value="ABC_transporter-like_ATP-bd"/>
</dbReference>
<dbReference type="GO" id="GO:0005524">
    <property type="term" value="F:ATP binding"/>
    <property type="evidence" value="ECO:0007669"/>
    <property type="project" value="UniProtKB-KW"/>
</dbReference>
<name>A0ABT9WTK2_9BACI</name>
<evidence type="ECO:0000313" key="5">
    <source>
        <dbReference type="Proteomes" id="UP001223586"/>
    </source>
</evidence>
<evidence type="ECO:0000256" key="1">
    <source>
        <dbReference type="ARBA" id="ARBA00022741"/>
    </source>
</evidence>
<dbReference type="Pfam" id="PF00005">
    <property type="entry name" value="ABC_tran"/>
    <property type="match status" value="1"/>
</dbReference>
<dbReference type="Proteomes" id="UP001223586">
    <property type="component" value="Unassembled WGS sequence"/>
</dbReference>
<dbReference type="PROSITE" id="PS50893">
    <property type="entry name" value="ABC_TRANSPORTER_2"/>
    <property type="match status" value="1"/>
</dbReference>
<dbReference type="PANTHER" id="PTHR43582:SF2">
    <property type="entry name" value="LINEARMYCIN RESISTANCE ATP-BINDING PROTEIN LNRL"/>
    <property type="match status" value="1"/>
</dbReference>
<dbReference type="RefSeq" id="WP_307229946.1">
    <property type="nucleotide sequence ID" value="NZ_JAUSTT010000014.1"/>
</dbReference>
<proteinExistence type="predicted"/>
<keyword evidence="1" id="KW-0547">Nucleotide-binding</keyword>
<dbReference type="InterPro" id="IPR017871">
    <property type="entry name" value="ABC_transporter-like_CS"/>
</dbReference>
<sequence length="312" mass="34659">MDNVITVENLNKSYQSKKAVDSISFTVKQGEILGFLGPNGAGKSTTLNILATVLSPDSGKVTILGHDLRKDVKRIKKSIGIVPQDLAIYEEISAEKNVRFFAGLYGIHGKQLESQVKTALELVGLYDKRNEKPKTFSGGMKRRLNIACGVAHHPHLIIMDEPTIGIDPQSRNHILESIKILKENGATIIYSTHYMEEVEAIADRVIIMNDGKMIASGTQEELNKKVKNEIIYSFKVKKQQDFEKSSFGHIAGIKYVEVFSDTITITVDMNNDYLNEIIALILSKGCKIENMSSVKASLETVFLELTGKTLRD</sequence>
<dbReference type="PROSITE" id="PS00211">
    <property type="entry name" value="ABC_TRANSPORTER_1"/>
    <property type="match status" value="1"/>
</dbReference>
<accession>A0ABT9WTK2</accession>
<dbReference type="InterPro" id="IPR003593">
    <property type="entry name" value="AAA+_ATPase"/>
</dbReference>
<dbReference type="EMBL" id="JAUSTT010000014">
    <property type="protein sequence ID" value="MDQ0176636.1"/>
    <property type="molecule type" value="Genomic_DNA"/>
</dbReference>
<comment type="caution">
    <text evidence="4">The sequence shown here is derived from an EMBL/GenBank/DDBJ whole genome shotgun (WGS) entry which is preliminary data.</text>
</comment>
<gene>
    <name evidence="4" type="ORF">J2S08_002494</name>
</gene>
<dbReference type="PANTHER" id="PTHR43582">
    <property type="entry name" value="LINEARMYCIN RESISTANCE ATP-BINDING PROTEIN LNRL"/>
    <property type="match status" value="1"/>
</dbReference>
<evidence type="ECO:0000256" key="2">
    <source>
        <dbReference type="ARBA" id="ARBA00022840"/>
    </source>
</evidence>
<keyword evidence="2 4" id="KW-0067">ATP-binding</keyword>
<dbReference type="SMART" id="SM00382">
    <property type="entry name" value="AAA"/>
    <property type="match status" value="1"/>
</dbReference>
<dbReference type="InterPro" id="IPR027417">
    <property type="entry name" value="P-loop_NTPase"/>
</dbReference>
<feature type="domain" description="ABC transporter" evidence="3">
    <location>
        <begin position="5"/>
        <end position="235"/>
    </location>
</feature>
<dbReference type="SUPFAM" id="SSF52540">
    <property type="entry name" value="P-loop containing nucleoside triphosphate hydrolases"/>
    <property type="match status" value="1"/>
</dbReference>
<dbReference type="Gene3D" id="3.40.50.300">
    <property type="entry name" value="P-loop containing nucleotide triphosphate hydrolases"/>
    <property type="match status" value="1"/>
</dbReference>
<evidence type="ECO:0000259" key="3">
    <source>
        <dbReference type="PROSITE" id="PS50893"/>
    </source>
</evidence>
<evidence type="ECO:0000313" key="4">
    <source>
        <dbReference type="EMBL" id="MDQ0176636.1"/>
    </source>
</evidence>